<comment type="pathway">
    <text evidence="9">Amino-acid biosynthesis; L-methionine biosynthesis via salvage pathway; L-methionine from S-methyl-5-thio-alpha-D-ribose 1-phosphate: step 4/6.</text>
</comment>
<comment type="catalytic activity">
    <reaction evidence="9">
        <text>5-methylsulfanyl-2,3-dioxopentyl phosphate + H2O = 1,2-dihydroxy-5-(methylsulfanyl)pent-1-en-3-one + phosphate</text>
        <dbReference type="Rhea" id="RHEA:21700"/>
        <dbReference type="ChEBI" id="CHEBI:15377"/>
        <dbReference type="ChEBI" id="CHEBI:43474"/>
        <dbReference type="ChEBI" id="CHEBI:49252"/>
        <dbReference type="ChEBI" id="CHEBI:58828"/>
        <dbReference type="EC" id="3.1.3.77"/>
    </reaction>
</comment>
<keyword evidence="6 9" id="KW-0486">Methionine biosynthesis</keyword>
<feature type="compositionally biased region" description="Polar residues" evidence="10">
    <location>
        <begin position="234"/>
        <end position="245"/>
    </location>
</feature>
<reference evidence="12" key="1">
    <citation type="journal article" date="2014" name="Metabolites">
        <title>Carbon partitioning in green algae (chlorophyta) and the enolase enzyme.</title>
        <authorList>
            <person name="Polle J.E."/>
            <person name="Neofotis P."/>
            <person name="Huang A."/>
            <person name="Chang W."/>
            <person name="Sury K."/>
            <person name="Wiech E.M."/>
        </authorList>
    </citation>
    <scope>NUCLEOTIDE SEQUENCE</scope>
    <source>
        <strain evidence="12">CCAP19/18</strain>
    </source>
</reference>
<dbReference type="InterPro" id="IPR023214">
    <property type="entry name" value="HAD_sf"/>
</dbReference>
<comment type="similarity">
    <text evidence="9">In the N-terminal section; belongs to the aldolase class II family. MtnB subfamily.</text>
</comment>
<sequence length="505" mass="54666">MEANEALPLAVVEAKALVCELCRLFYGQGWVSGTGGGISIKNHPDFIAMAPSGVQKERMQPEDIFVLDAKGQVVETPKAKPPPARPPKLSECSPLFMAAYELRNAGAVIHSHSLNALMATLLEPDSDEFSVTHLEMIKGIEGHGFYGHCVVPVIENTARECELTDRMRQAIAAYPQSNAVLVRRHGVYVWGKDWIQAKTQAESYEYLFQAAVEMRKLGMDAGRPPGPRSLPAAANSTVMNGTTEAPPSKRARHTLANGYSQPLPTAIVLDIEGTVAPISFVADKLFPYARDNVKQHLEAHYGSEECQEDIQAIRQQAAQDASGPGIPDGTAGQAAVVDAVVAWVQAAIAADRKVTALKQLQGHIWRTGFEKGQLKAELFRDVPDALVEWRNAGLKTYIYSSGSREAQRQLFGHTQVGDMRPYLSGFFDTNSGPKTSPASYKDIALSIGADSPSQLLFATDVLAEAEAASAAGWQAVLVTRRGNKPIPAGHRFRVISSMGDLVKQL</sequence>
<dbReference type="InterPro" id="IPR036409">
    <property type="entry name" value="Aldolase_II/adducin_N_sf"/>
</dbReference>
<keyword evidence="1 9" id="KW-0028">Amino-acid biosynthesis</keyword>
<keyword evidence="7 9" id="KW-0456">Lyase</keyword>
<dbReference type="InterPro" id="IPR001303">
    <property type="entry name" value="Aldolase_II/adducin_N"/>
</dbReference>
<dbReference type="InterPro" id="IPR036412">
    <property type="entry name" value="HAD-like_sf"/>
</dbReference>
<dbReference type="SFLD" id="SFLDS00003">
    <property type="entry name" value="Haloacid_Dehalogenase"/>
    <property type="match status" value="1"/>
</dbReference>
<evidence type="ECO:0000256" key="9">
    <source>
        <dbReference type="HAMAP-Rule" id="MF_03118"/>
    </source>
</evidence>
<dbReference type="FunFam" id="3.40.225.10:FF:000010">
    <property type="entry name" value="Probable bifunctional methylthioribulose-1-phosphate dehydratase/enolase-phosphatase E1"/>
    <property type="match status" value="1"/>
</dbReference>
<dbReference type="UniPathway" id="UPA00904">
    <property type="reaction ID" value="UER00875"/>
</dbReference>
<dbReference type="Pfam" id="PF00702">
    <property type="entry name" value="Hydrolase"/>
    <property type="match status" value="1"/>
</dbReference>
<name>A0A3G0ZFZ5_DUNSA</name>
<dbReference type="AlphaFoldDB" id="A0A3G0ZFZ5"/>
<dbReference type="NCBIfam" id="TIGR03328">
    <property type="entry name" value="salvage_mtnB"/>
    <property type="match status" value="1"/>
</dbReference>
<keyword evidence="3 9" id="KW-0378">Hydrolase</keyword>
<evidence type="ECO:0000256" key="8">
    <source>
        <dbReference type="ARBA" id="ARBA00023268"/>
    </source>
</evidence>
<feature type="binding site" evidence="9">
    <location>
        <position position="272"/>
    </location>
    <ligand>
        <name>Mg(2+)</name>
        <dbReference type="ChEBI" id="CHEBI:18420"/>
    </ligand>
</feature>
<dbReference type="HAMAP" id="MF_03118">
    <property type="entry name" value="Salvage_MtnBC"/>
    <property type="match status" value="1"/>
</dbReference>
<dbReference type="HAMAP" id="MF_03116">
    <property type="entry name" value="Salvage_MtnB_euk"/>
    <property type="match status" value="1"/>
</dbReference>
<proteinExistence type="evidence at transcript level"/>
<feature type="binding site" evidence="9">
    <location>
        <position position="92"/>
    </location>
    <ligand>
        <name>substrate</name>
        <label>1</label>
        <note>for methylthioribulose-1-phosphate dehydratase activity</note>
    </ligand>
</feature>
<comment type="cofactor">
    <cofactor evidence="9">
        <name>Zn(2+)</name>
        <dbReference type="ChEBI" id="CHEBI:29105"/>
    </cofactor>
    <text evidence="9">Binds 1 zinc ion per subunit.</text>
</comment>
<protein>
    <recommendedName>
        <fullName evidence="9">Probable bifunctional methylthioribulose-1-phosphate dehydratase/enolase-phosphatase E1</fullName>
    </recommendedName>
    <domain>
        <recommendedName>
            <fullName evidence="9">Methylthioribulose-1-phosphate dehydratase</fullName>
            <shortName evidence="9">MTRu-1-P dehydratase</shortName>
            <ecNumber evidence="9">4.2.1.109</ecNumber>
        </recommendedName>
    </domain>
    <domain>
        <recommendedName>
            <fullName evidence="9">Enolase-phosphatase E1</fullName>
            <ecNumber evidence="9">3.1.3.77</ecNumber>
        </recommendedName>
        <alternativeName>
            <fullName evidence="9">2,3-diketo-5-methylthio-1-phosphopentane phosphatase</fullName>
        </alternativeName>
    </domain>
</protein>
<dbReference type="InterPro" id="IPR023943">
    <property type="entry name" value="Enolase-ppase_E1"/>
</dbReference>
<dbReference type="EC" id="4.2.1.109" evidence="9"/>
<feature type="region of interest" description="Disordered" evidence="10">
    <location>
        <begin position="221"/>
        <end position="249"/>
    </location>
</feature>
<keyword evidence="2 9" id="KW-0479">Metal-binding</keyword>
<comment type="pathway">
    <text evidence="9">Amino-acid biosynthesis; L-methionine biosynthesis via salvage pathway; L-methionine from S-methyl-5-thio-alpha-D-ribose 1-phosphate: step 2/6.</text>
</comment>
<feature type="binding site" evidence="9">
    <location>
        <position position="434"/>
    </location>
    <ligand>
        <name>substrate</name>
        <label>2</label>
        <note>for enolase-phosphatase activity</note>
    </ligand>
</feature>
<dbReference type="Gene3D" id="1.10.720.60">
    <property type="match status" value="1"/>
</dbReference>
<evidence type="ECO:0000256" key="6">
    <source>
        <dbReference type="ARBA" id="ARBA00023167"/>
    </source>
</evidence>
<evidence type="ECO:0000256" key="2">
    <source>
        <dbReference type="ARBA" id="ARBA00022723"/>
    </source>
</evidence>
<comment type="similarity">
    <text evidence="9">In the C-terminal section; belongs to the HAD-like hydrolase superfamily. MasA/MtnC family.</text>
</comment>
<accession>A0A3G0ZFZ5</accession>
<evidence type="ECO:0000313" key="12">
    <source>
        <dbReference type="EMBL" id="AIJ00882.1"/>
    </source>
</evidence>
<dbReference type="Gene3D" id="3.40.50.1000">
    <property type="entry name" value="HAD superfamily/HAD-like"/>
    <property type="match status" value="1"/>
</dbReference>
<dbReference type="SFLD" id="SFLDG01129">
    <property type="entry name" value="C1.5:_HAD__Beta-PGM__Phosphata"/>
    <property type="match status" value="1"/>
</dbReference>
<dbReference type="PANTHER" id="PTHR20371:SF1">
    <property type="entry name" value="ENOLASE-PHOSPHATASE E1"/>
    <property type="match status" value="1"/>
</dbReference>
<evidence type="ECO:0000256" key="7">
    <source>
        <dbReference type="ARBA" id="ARBA00023239"/>
    </source>
</evidence>
<comment type="pathway">
    <text evidence="9">Amino-acid biosynthesis; L-methionine biosynthesis via salvage pathway; L-methionine from S-methyl-5-thio-alpha-D-ribose 1-phosphate: step 3/6.</text>
</comment>
<evidence type="ECO:0000256" key="5">
    <source>
        <dbReference type="ARBA" id="ARBA00022842"/>
    </source>
</evidence>
<dbReference type="Gene3D" id="3.40.225.10">
    <property type="entry name" value="Class II aldolase/adducin N-terminal domain"/>
    <property type="match status" value="1"/>
</dbReference>
<evidence type="ECO:0000259" key="11">
    <source>
        <dbReference type="SMART" id="SM01007"/>
    </source>
</evidence>
<feature type="binding site" evidence="9">
    <location>
        <position position="460"/>
    </location>
    <ligand>
        <name>Mg(2+)</name>
        <dbReference type="ChEBI" id="CHEBI:18420"/>
    </ligand>
</feature>
<dbReference type="InterPro" id="IPR027514">
    <property type="entry name" value="Salvage_MtnB_euk"/>
</dbReference>
<feature type="binding site" evidence="9">
    <location>
        <position position="112"/>
    </location>
    <ligand>
        <name>Zn(2+)</name>
        <dbReference type="ChEBI" id="CHEBI:29105"/>
    </ligand>
</feature>
<keyword evidence="4 9" id="KW-0862">Zinc</keyword>
<dbReference type="SMART" id="SM01007">
    <property type="entry name" value="Aldolase_II"/>
    <property type="match status" value="1"/>
</dbReference>
<dbReference type="GO" id="GO:0005737">
    <property type="term" value="C:cytoplasm"/>
    <property type="evidence" value="ECO:0007669"/>
    <property type="project" value="InterPro"/>
</dbReference>
<dbReference type="SUPFAM" id="SSF53639">
    <property type="entry name" value="AraD/HMP-PK domain-like"/>
    <property type="match status" value="1"/>
</dbReference>
<feature type="binding site" evidence="9">
    <location>
        <position position="185"/>
    </location>
    <ligand>
        <name>Zn(2+)</name>
        <dbReference type="ChEBI" id="CHEBI:29105"/>
    </ligand>
</feature>
<dbReference type="EC" id="3.1.3.77" evidence="9"/>
<dbReference type="SFLD" id="SFLDG01133">
    <property type="entry name" value="C1.5.4:_Enolase-phosphatase_Li"/>
    <property type="match status" value="1"/>
</dbReference>
<dbReference type="Pfam" id="PF00596">
    <property type="entry name" value="Aldolase_II"/>
    <property type="match status" value="1"/>
</dbReference>
<feature type="binding site" evidence="9">
    <location>
        <position position="270"/>
    </location>
    <ligand>
        <name>Mg(2+)</name>
        <dbReference type="ChEBI" id="CHEBI:18420"/>
    </ligand>
</feature>
<dbReference type="CDD" id="cd01629">
    <property type="entry name" value="HAD_EP"/>
    <property type="match status" value="1"/>
</dbReference>
<dbReference type="GO" id="GO:0019509">
    <property type="term" value="P:L-methionine salvage from methylthioadenosine"/>
    <property type="evidence" value="ECO:0007669"/>
    <property type="project" value="UniProtKB-UniRule"/>
</dbReference>
<comment type="catalytic activity">
    <reaction evidence="9">
        <text>5-(methylsulfanyl)-D-ribulose 1-phosphate = 5-methylsulfanyl-2,3-dioxopentyl phosphate + H2O</text>
        <dbReference type="Rhea" id="RHEA:15549"/>
        <dbReference type="ChEBI" id="CHEBI:15377"/>
        <dbReference type="ChEBI" id="CHEBI:58548"/>
        <dbReference type="ChEBI" id="CHEBI:58828"/>
        <dbReference type="EC" id="4.2.1.109"/>
    </reaction>
</comment>
<dbReference type="InterPro" id="IPR017714">
    <property type="entry name" value="MethylthioRu-1-P_deHdtase_MtnB"/>
</dbReference>
<dbReference type="NCBIfam" id="TIGR01691">
    <property type="entry name" value="enolase-ppase"/>
    <property type="match status" value="1"/>
</dbReference>
<dbReference type="InterPro" id="IPR027505">
    <property type="entry name" value="MtnB_viridiplantae"/>
</dbReference>
<feature type="region of interest" description="Methylthioribulose-1-phosphate dehydratase" evidence="9">
    <location>
        <begin position="1"/>
        <end position="220"/>
    </location>
</feature>
<feature type="active site" description="Proton donor/acceptor; for methylthioribulose-1-phosphate dehydratase activity" evidence="9">
    <location>
        <position position="135"/>
    </location>
</feature>
<feature type="domain" description="Class II aldolase/adducin N-terminal" evidence="11">
    <location>
        <begin position="16"/>
        <end position="212"/>
    </location>
</feature>
<feature type="binding site" evidence="9">
    <location>
        <begin position="400"/>
        <end position="401"/>
    </location>
    <ligand>
        <name>substrate</name>
        <label>2</label>
        <note>for enolase-phosphatase activity</note>
    </ligand>
</feature>
<evidence type="ECO:0000256" key="4">
    <source>
        <dbReference type="ARBA" id="ARBA00022833"/>
    </source>
</evidence>
<feature type="binding site" evidence="9">
    <location>
        <position position="110"/>
    </location>
    <ligand>
        <name>Zn(2+)</name>
        <dbReference type="ChEBI" id="CHEBI:29105"/>
    </ligand>
</feature>
<feature type="region of interest" description="Enolase-phosphatase E1" evidence="9">
    <location>
        <begin position="267"/>
        <end position="505"/>
    </location>
</feature>
<dbReference type="EMBL" id="KM008613">
    <property type="protein sequence ID" value="AIJ00882.1"/>
    <property type="molecule type" value="mRNA"/>
</dbReference>
<dbReference type="GO" id="GO:0000287">
    <property type="term" value="F:magnesium ion binding"/>
    <property type="evidence" value="ECO:0007669"/>
    <property type="project" value="UniProtKB-UniRule"/>
</dbReference>
<dbReference type="SFLD" id="SFLDF00044">
    <property type="entry name" value="enolase-phosphatase"/>
    <property type="match status" value="1"/>
</dbReference>
<evidence type="ECO:0000256" key="10">
    <source>
        <dbReference type="SAM" id="MobiDB-lite"/>
    </source>
</evidence>
<dbReference type="SMR" id="A0A3G0ZFZ5"/>
<keyword evidence="8 9" id="KW-0511">Multifunctional enzyme</keyword>
<keyword evidence="5 9" id="KW-0460">Magnesium</keyword>
<reference evidence="12" key="2">
    <citation type="submission" date="2014-06" db="EMBL/GenBank/DDBJ databases">
        <authorList>
            <person name="Polle J."/>
            <person name="Magnuson J."/>
            <person name="Cushman J."/>
            <person name="Tran D."/>
            <person name="Lundquist E."/>
        </authorList>
    </citation>
    <scope>NUCLEOTIDE SEQUENCE</scope>
    <source>
        <strain evidence="12">CCAP19/18</strain>
    </source>
</reference>
<dbReference type="PANTHER" id="PTHR20371">
    <property type="entry name" value="ENOLASE-PHOSPHATASE E1"/>
    <property type="match status" value="1"/>
</dbReference>
<dbReference type="GO" id="GO:0046570">
    <property type="term" value="F:methylthioribulose 1-phosphate dehydratase activity"/>
    <property type="evidence" value="ECO:0007669"/>
    <property type="project" value="UniProtKB-UniRule"/>
</dbReference>
<dbReference type="GO" id="GO:0008270">
    <property type="term" value="F:zinc ion binding"/>
    <property type="evidence" value="ECO:0007669"/>
    <property type="project" value="UniProtKB-UniRule"/>
</dbReference>
<dbReference type="SUPFAM" id="SSF56784">
    <property type="entry name" value="HAD-like"/>
    <property type="match status" value="1"/>
</dbReference>
<organism evidence="12">
    <name type="scientific">Dunaliella salina</name>
    <name type="common">Green alga</name>
    <name type="synonym">Protococcus salinus</name>
    <dbReference type="NCBI Taxonomy" id="3046"/>
    <lineage>
        <taxon>Eukaryota</taxon>
        <taxon>Viridiplantae</taxon>
        <taxon>Chlorophyta</taxon>
        <taxon>core chlorophytes</taxon>
        <taxon>Chlorophyceae</taxon>
        <taxon>CS clade</taxon>
        <taxon>Chlamydomonadales</taxon>
        <taxon>Dunaliellaceae</taxon>
        <taxon>Dunaliella</taxon>
    </lineage>
</organism>
<evidence type="ECO:0000256" key="1">
    <source>
        <dbReference type="ARBA" id="ARBA00022605"/>
    </source>
</evidence>
<evidence type="ECO:0000256" key="3">
    <source>
        <dbReference type="ARBA" id="ARBA00022801"/>
    </source>
</evidence>
<comment type="cofactor">
    <cofactor evidence="9">
        <name>Mg(2+)</name>
        <dbReference type="ChEBI" id="CHEBI:18420"/>
    </cofactor>
    <text evidence="9">Binds 1 Mg(2+) ion per subunit.</text>
</comment>
<dbReference type="GO" id="GO:0043874">
    <property type="term" value="F:acireductone synthase activity"/>
    <property type="evidence" value="ECO:0007669"/>
    <property type="project" value="UniProtKB-EC"/>
</dbReference>